<comment type="caution">
    <text evidence="1">The sequence shown here is derived from an EMBL/GenBank/DDBJ whole genome shotgun (WGS) entry which is preliminary data.</text>
</comment>
<dbReference type="EMBL" id="JACCJC010000016">
    <property type="protein sequence ID" value="KAF6236963.1"/>
    <property type="molecule type" value="Genomic_DNA"/>
</dbReference>
<gene>
    <name evidence="1" type="ORF">HO173_004842</name>
</gene>
<organism evidence="1 2">
    <name type="scientific">Letharia columbiana</name>
    <dbReference type="NCBI Taxonomy" id="112416"/>
    <lineage>
        <taxon>Eukaryota</taxon>
        <taxon>Fungi</taxon>
        <taxon>Dikarya</taxon>
        <taxon>Ascomycota</taxon>
        <taxon>Pezizomycotina</taxon>
        <taxon>Lecanoromycetes</taxon>
        <taxon>OSLEUM clade</taxon>
        <taxon>Lecanoromycetidae</taxon>
        <taxon>Lecanorales</taxon>
        <taxon>Lecanorineae</taxon>
        <taxon>Parmeliaceae</taxon>
        <taxon>Letharia</taxon>
    </lineage>
</organism>
<protein>
    <submittedName>
        <fullName evidence="1">Uncharacterized protein</fullName>
    </submittedName>
</protein>
<reference evidence="1 2" key="1">
    <citation type="journal article" date="2020" name="Genomics">
        <title>Complete, high-quality genomes from long-read metagenomic sequencing of two wolf lichen thalli reveals enigmatic genome architecture.</title>
        <authorList>
            <person name="McKenzie S.K."/>
            <person name="Walston R.F."/>
            <person name="Allen J.L."/>
        </authorList>
    </citation>
    <scope>NUCLEOTIDE SEQUENCE [LARGE SCALE GENOMIC DNA]</scope>
    <source>
        <strain evidence="1">WasteWater2</strain>
    </source>
</reference>
<dbReference type="OrthoDB" id="5152119at2759"/>
<name>A0A8H6L652_9LECA</name>
<evidence type="ECO:0000313" key="1">
    <source>
        <dbReference type="EMBL" id="KAF6236963.1"/>
    </source>
</evidence>
<sequence length="282" mass="32231">MVNKQDSDEPHDIIMPPKKAQWGLTSSTVKAEDINPQSCAGFRRKWTPTEFCNLPLSERTAILSRLLTSSDSLFIVEVDGGYNFATEYNPIHGAMPLLYDICTNKQIAREACEVFYQNNTFILSSRWLPHMVLDQTNTWIMRETIQPHLLFRSVHILLDHYEPQTPNKTPLELASLLSCTKLDRLDIEICTPEILANDPEGIKKRSVKEAMAVGVVIRQLMEKFGVALKVWIGGPGFATQEKEDITWMWDRPSGELARVVLNGRGTESQMIMHLMWTIWSKR</sequence>
<keyword evidence="2" id="KW-1185">Reference proteome</keyword>
<dbReference type="RefSeq" id="XP_037166295.1">
    <property type="nucleotide sequence ID" value="XM_037306760.1"/>
</dbReference>
<dbReference type="Proteomes" id="UP000578531">
    <property type="component" value="Unassembled WGS sequence"/>
</dbReference>
<dbReference type="GeneID" id="59286506"/>
<dbReference type="AlphaFoldDB" id="A0A8H6L652"/>
<evidence type="ECO:0000313" key="2">
    <source>
        <dbReference type="Proteomes" id="UP000578531"/>
    </source>
</evidence>
<proteinExistence type="predicted"/>
<accession>A0A8H6L652</accession>